<evidence type="ECO:0000313" key="1">
    <source>
        <dbReference type="EMBL" id="KAK3229237.1"/>
    </source>
</evidence>
<dbReference type="EMBL" id="JANJYJ010000001">
    <property type="protein sequence ID" value="KAK3229237.1"/>
    <property type="molecule type" value="Genomic_DNA"/>
</dbReference>
<gene>
    <name evidence="1" type="ORF">Dsin_001118</name>
</gene>
<protein>
    <submittedName>
        <fullName evidence="1">Uncharacterized protein</fullName>
    </submittedName>
</protein>
<dbReference type="Proteomes" id="UP001281410">
    <property type="component" value="Unassembled WGS sequence"/>
</dbReference>
<reference evidence="1" key="1">
    <citation type="journal article" date="2023" name="Plant J.">
        <title>Genome sequences and population genomics provide insights into the demographic history, inbreeding, and mutation load of two 'living fossil' tree species of Dipteronia.</title>
        <authorList>
            <person name="Feng Y."/>
            <person name="Comes H.P."/>
            <person name="Chen J."/>
            <person name="Zhu S."/>
            <person name="Lu R."/>
            <person name="Zhang X."/>
            <person name="Li P."/>
            <person name="Qiu J."/>
            <person name="Olsen K.M."/>
            <person name="Qiu Y."/>
        </authorList>
    </citation>
    <scope>NUCLEOTIDE SEQUENCE</scope>
    <source>
        <strain evidence="1">NBL</strain>
    </source>
</reference>
<dbReference type="AlphaFoldDB" id="A0AAE0EIP5"/>
<sequence>MVGNICHCDMFAGPKMIEVLCLPYRVGFVGRVKFHFTWTWPWDLAAQPPALKADDITIICSDEKVLAEQT</sequence>
<proteinExistence type="predicted"/>
<name>A0AAE0EIP5_9ROSI</name>
<keyword evidence="2" id="KW-1185">Reference proteome</keyword>
<comment type="caution">
    <text evidence="1">The sequence shown here is derived from an EMBL/GenBank/DDBJ whole genome shotgun (WGS) entry which is preliminary data.</text>
</comment>
<evidence type="ECO:0000313" key="2">
    <source>
        <dbReference type="Proteomes" id="UP001281410"/>
    </source>
</evidence>
<accession>A0AAE0EIP5</accession>
<organism evidence="1 2">
    <name type="scientific">Dipteronia sinensis</name>
    <dbReference type="NCBI Taxonomy" id="43782"/>
    <lineage>
        <taxon>Eukaryota</taxon>
        <taxon>Viridiplantae</taxon>
        <taxon>Streptophyta</taxon>
        <taxon>Embryophyta</taxon>
        <taxon>Tracheophyta</taxon>
        <taxon>Spermatophyta</taxon>
        <taxon>Magnoliopsida</taxon>
        <taxon>eudicotyledons</taxon>
        <taxon>Gunneridae</taxon>
        <taxon>Pentapetalae</taxon>
        <taxon>rosids</taxon>
        <taxon>malvids</taxon>
        <taxon>Sapindales</taxon>
        <taxon>Sapindaceae</taxon>
        <taxon>Hippocastanoideae</taxon>
        <taxon>Acereae</taxon>
        <taxon>Dipteronia</taxon>
    </lineage>
</organism>